<dbReference type="GO" id="GO:0008757">
    <property type="term" value="F:S-adenosylmethionine-dependent methyltransferase activity"/>
    <property type="evidence" value="ECO:0007669"/>
    <property type="project" value="InterPro"/>
</dbReference>
<dbReference type="CDD" id="cd02440">
    <property type="entry name" value="AdoMet_MTases"/>
    <property type="match status" value="1"/>
</dbReference>
<dbReference type="InterPro" id="IPR050508">
    <property type="entry name" value="Methyltransf_Superfamily"/>
</dbReference>
<dbReference type="Gene3D" id="3.40.50.150">
    <property type="entry name" value="Vaccinia Virus protein VP39"/>
    <property type="match status" value="1"/>
</dbReference>
<dbReference type="EMBL" id="CAESAO010000123">
    <property type="protein sequence ID" value="CAB4346062.1"/>
    <property type="molecule type" value="Genomic_DNA"/>
</dbReference>
<name>A0A6J5ZXG2_9ZZZZ</name>
<evidence type="ECO:0000313" key="3">
    <source>
        <dbReference type="EMBL" id="CAB4346062.1"/>
    </source>
</evidence>
<evidence type="ECO:0000256" key="1">
    <source>
        <dbReference type="SAM" id="MobiDB-lite"/>
    </source>
</evidence>
<accession>A0A6J5ZXG2</accession>
<proteinExistence type="predicted"/>
<dbReference type="PANTHER" id="PTHR42912">
    <property type="entry name" value="METHYLTRANSFERASE"/>
    <property type="match status" value="1"/>
</dbReference>
<gene>
    <name evidence="3" type="ORF">UFOPK3522_01248</name>
</gene>
<dbReference type="AlphaFoldDB" id="A0A6J5ZXG2"/>
<dbReference type="InterPro" id="IPR013216">
    <property type="entry name" value="Methyltransf_11"/>
</dbReference>
<dbReference type="Pfam" id="PF08241">
    <property type="entry name" value="Methyltransf_11"/>
    <property type="match status" value="1"/>
</dbReference>
<evidence type="ECO:0000259" key="2">
    <source>
        <dbReference type="Pfam" id="PF08241"/>
    </source>
</evidence>
<sequence>MTIELKDSAPAPPDHLIDRVVSYQADEDRAVVLDGFLSTGQQSVRDIEAALATVSKSLLDFESVLEFGSGCGRIMRWLGPVGEQSKLYGCDIDEEAMDWSNENLGFASFSANPAEPPLPYDDQSFDLVFNHSVFTHIDERMQDLWLAELYRVTKPGGLVLATVHGEIVLEQIENGAALTGESTYGWREQLESKGIVFIADDSYVGSWFPDFYHTTIHAPWYVFEHWGRSGFSVRGYLPRRALGFQDYVILERPLESNKPVPENPIRPNAGGSGAAPTSVGDDSEAGRLDRIEAALRMPPLVRNVLNLQADRINRIESELRSELDSLRDELRKR</sequence>
<feature type="region of interest" description="Disordered" evidence="1">
    <location>
        <begin position="258"/>
        <end position="283"/>
    </location>
</feature>
<reference evidence="3" key="1">
    <citation type="submission" date="2020-05" db="EMBL/GenBank/DDBJ databases">
        <authorList>
            <person name="Chiriac C."/>
            <person name="Salcher M."/>
            <person name="Ghai R."/>
            <person name="Kavagutti S V."/>
        </authorList>
    </citation>
    <scope>NUCLEOTIDE SEQUENCE</scope>
</reference>
<dbReference type="PANTHER" id="PTHR42912:SF98">
    <property type="entry name" value="UNCHARACTERISED METHYLTRANSFERASE RV1498C"/>
    <property type="match status" value="1"/>
</dbReference>
<feature type="domain" description="Methyltransferase type 11" evidence="2">
    <location>
        <begin position="65"/>
        <end position="160"/>
    </location>
</feature>
<organism evidence="3">
    <name type="scientific">freshwater metagenome</name>
    <dbReference type="NCBI Taxonomy" id="449393"/>
    <lineage>
        <taxon>unclassified sequences</taxon>
        <taxon>metagenomes</taxon>
        <taxon>ecological metagenomes</taxon>
    </lineage>
</organism>
<dbReference type="SUPFAM" id="SSF53335">
    <property type="entry name" value="S-adenosyl-L-methionine-dependent methyltransferases"/>
    <property type="match status" value="1"/>
</dbReference>
<protein>
    <submittedName>
        <fullName evidence="3">Unannotated protein</fullName>
    </submittedName>
</protein>
<dbReference type="InterPro" id="IPR029063">
    <property type="entry name" value="SAM-dependent_MTases_sf"/>
</dbReference>